<evidence type="ECO:0000313" key="2">
    <source>
        <dbReference type="EMBL" id="PIO71057.1"/>
    </source>
</evidence>
<feature type="compositionally biased region" description="Polar residues" evidence="1">
    <location>
        <begin position="111"/>
        <end position="126"/>
    </location>
</feature>
<evidence type="ECO:0000256" key="1">
    <source>
        <dbReference type="SAM" id="MobiDB-lite"/>
    </source>
</evidence>
<proteinExistence type="predicted"/>
<dbReference type="EMBL" id="KZ346067">
    <property type="protein sequence ID" value="PIO71057.1"/>
    <property type="molecule type" value="Genomic_DNA"/>
</dbReference>
<accession>A0A2G9ULF7</accession>
<feature type="region of interest" description="Disordered" evidence="1">
    <location>
        <begin position="58"/>
        <end position="78"/>
    </location>
</feature>
<feature type="compositionally biased region" description="Basic and acidic residues" evidence="1">
    <location>
        <begin position="59"/>
        <end position="68"/>
    </location>
</feature>
<protein>
    <submittedName>
        <fullName evidence="2">Uncharacterized protein</fullName>
    </submittedName>
</protein>
<reference evidence="2 3" key="1">
    <citation type="submission" date="2015-09" db="EMBL/GenBank/DDBJ databases">
        <title>Draft genome of the parasitic nematode Teladorsagia circumcincta isolate WARC Sus (inbred).</title>
        <authorList>
            <person name="Mitreva M."/>
        </authorList>
    </citation>
    <scope>NUCLEOTIDE SEQUENCE [LARGE SCALE GENOMIC DNA]</scope>
    <source>
        <strain evidence="2 3">S</strain>
    </source>
</reference>
<dbReference type="OrthoDB" id="5817725at2759"/>
<keyword evidence="3" id="KW-1185">Reference proteome</keyword>
<gene>
    <name evidence="2" type="ORF">TELCIR_07052</name>
</gene>
<sequence length="135" mass="15373">MPSCLFELVLNKARHQISPPKRNEDLVELSRIGFFGPDKCSVPPCRCNCHMFKKLSKAMGDEPSRTGDDGDEMLVYGPLPREPDEKLYPWKYERKDSGVRKFFRFFKEFGTNPSPRRGSSATSSPHPQRANPPGN</sequence>
<organism evidence="2 3">
    <name type="scientific">Teladorsagia circumcincta</name>
    <name type="common">Brown stomach worm</name>
    <name type="synonym">Ostertagia circumcincta</name>
    <dbReference type="NCBI Taxonomy" id="45464"/>
    <lineage>
        <taxon>Eukaryota</taxon>
        <taxon>Metazoa</taxon>
        <taxon>Ecdysozoa</taxon>
        <taxon>Nematoda</taxon>
        <taxon>Chromadorea</taxon>
        <taxon>Rhabditida</taxon>
        <taxon>Rhabditina</taxon>
        <taxon>Rhabditomorpha</taxon>
        <taxon>Strongyloidea</taxon>
        <taxon>Trichostrongylidae</taxon>
        <taxon>Teladorsagia</taxon>
    </lineage>
</organism>
<dbReference type="AlphaFoldDB" id="A0A2G9ULF7"/>
<name>A0A2G9ULF7_TELCI</name>
<evidence type="ECO:0000313" key="3">
    <source>
        <dbReference type="Proteomes" id="UP000230423"/>
    </source>
</evidence>
<feature type="region of interest" description="Disordered" evidence="1">
    <location>
        <begin position="109"/>
        <end position="135"/>
    </location>
</feature>
<dbReference type="Proteomes" id="UP000230423">
    <property type="component" value="Unassembled WGS sequence"/>
</dbReference>